<proteinExistence type="predicted"/>
<comment type="caution">
    <text evidence="2">The sequence shown here is derived from an EMBL/GenBank/DDBJ whole genome shotgun (WGS) entry which is preliminary data.</text>
</comment>
<keyword evidence="1" id="KW-1133">Transmembrane helix</keyword>
<dbReference type="Proteomes" id="UP000602759">
    <property type="component" value="Unassembled WGS sequence"/>
</dbReference>
<protein>
    <recommendedName>
        <fullName evidence="4">Holin</fullName>
    </recommendedName>
</protein>
<keyword evidence="3" id="KW-1185">Reference proteome</keyword>
<name>A0ABR7YL50_9SPHI</name>
<keyword evidence="1" id="KW-0812">Transmembrane</keyword>
<keyword evidence="1" id="KW-0472">Membrane</keyword>
<accession>A0ABR7YL50</accession>
<evidence type="ECO:0000313" key="3">
    <source>
        <dbReference type="Proteomes" id="UP000602759"/>
    </source>
</evidence>
<dbReference type="EMBL" id="JACOIK010000003">
    <property type="protein sequence ID" value="MBD1432038.1"/>
    <property type="molecule type" value="Genomic_DNA"/>
</dbReference>
<feature type="transmembrane region" description="Helical" evidence="1">
    <location>
        <begin position="28"/>
        <end position="46"/>
    </location>
</feature>
<organism evidence="2 3">
    <name type="scientific">Sphingobacterium micropteri</name>
    <dbReference type="NCBI Taxonomy" id="2763501"/>
    <lineage>
        <taxon>Bacteria</taxon>
        <taxon>Pseudomonadati</taxon>
        <taxon>Bacteroidota</taxon>
        <taxon>Sphingobacteriia</taxon>
        <taxon>Sphingobacteriales</taxon>
        <taxon>Sphingobacteriaceae</taxon>
        <taxon>Sphingobacterium</taxon>
    </lineage>
</organism>
<dbReference type="RefSeq" id="WP_190993083.1">
    <property type="nucleotide sequence ID" value="NZ_JACOIK010000003.1"/>
</dbReference>
<gene>
    <name evidence="2" type="ORF">H8B06_04310</name>
</gene>
<evidence type="ECO:0000256" key="1">
    <source>
        <dbReference type="SAM" id="Phobius"/>
    </source>
</evidence>
<reference evidence="2 3" key="1">
    <citation type="submission" date="2020-08" db="EMBL/GenBank/DDBJ databases">
        <title>Sphingobacterium sp. DN00404 isolated from aquaculture water.</title>
        <authorList>
            <person name="Zhang M."/>
        </authorList>
    </citation>
    <scope>NUCLEOTIDE SEQUENCE [LARGE SCALE GENOMIC DNA]</scope>
    <source>
        <strain evidence="2 3">DN00404</strain>
    </source>
</reference>
<sequence>MRSLSNVQLGTLGGTVCSVWNSFDWSNLAYTALMAVIGASVSYFTSRLLQGRRRKR</sequence>
<evidence type="ECO:0008006" key="4">
    <source>
        <dbReference type="Google" id="ProtNLM"/>
    </source>
</evidence>
<evidence type="ECO:0000313" key="2">
    <source>
        <dbReference type="EMBL" id="MBD1432038.1"/>
    </source>
</evidence>